<evidence type="ECO:0000313" key="2">
    <source>
        <dbReference type="EMBL" id="KYO44843.1"/>
    </source>
</evidence>
<dbReference type="EMBL" id="AKHW03000647">
    <property type="protein sequence ID" value="KYO44843.1"/>
    <property type="molecule type" value="Genomic_DNA"/>
</dbReference>
<gene>
    <name evidence="2" type="ORF">Y1Q_0016637</name>
</gene>
<dbReference type="Pfam" id="PF14529">
    <property type="entry name" value="Exo_endo_phos_2"/>
    <property type="match status" value="1"/>
</dbReference>
<sequence>MGRKGGGVALYIKEQYTSLTSRMGSEEGLAKVLWVRIQRRQGERDLTVGVYYRPPNQGEELDHEFSGQLAKALKARDVVVMGDLNYPDICWEEQSARSEGSRRFLAKIQDLHLTQEVHSHTKRNALLALALALATSDDLVRGLQVLDYLGDSDHHLLEFTIQRRVSRACNKTVALDFKRANFNELRRLVGEPLGSWRVGELGAQDEWSFLKETILRAQGVTIPVRIKGGKSAQKPPGSPRAFGNA</sequence>
<dbReference type="GO" id="GO:0031012">
    <property type="term" value="C:extracellular matrix"/>
    <property type="evidence" value="ECO:0007669"/>
    <property type="project" value="TreeGrafter"/>
</dbReference>
<dbReference type="GO" id="GO:0007508">
    <property type="term" value="P:larval heart development"/>
    <property type="evidence" value="ECO:0007669"/>
    <property type="project" value="TreeGrafter"/>
</dbReference>
<feature type="domain" description="Endonuclease/exonuclease/phosphatase" evidence="1">
    <location>
        <begin position="50"/>
        <end position="156"/>
    </location>
</feature>
<dbReference type="Gene3D" id="3.60.10.10">
    <property type="entry name" value="Endonuclease/exonuclease/phosphatase"/>
    <property type="match status" value="1"/>
</dbReference>
<accession>A0A151P749</accession>
<proteinExistence type="predicted"/>
<dbReference type="GO" id="GO:0061343">
    <property type="term" value="P:cell adhesion involved in heart morphogenesis"/>
    <property type="evidence" value="ECO:0007669"/>
    <property type="project" value="TreeGrafter"/>
</dbReference>
<reference evidence="2 3" key="1">
    <citation type="journal article" date="2012" name="Genome Biol.">
        <title>Sequencing three crocodilian genomes to illuminate the evolution of archosaurs and amniotes.</title>
        <authorList>
            <person name="St John J.A."/>
            <person name="Braun E.L."/>
            <person name="Isberg S.R."/>
            <person name="Miles L.G."/>
            <person name="Chong A.Y."/>
            <person name="Gongora J."/>
            <person name="Dalzell P."/>
            <person name="Moran C."/>
            <person name="Bed'hom B."/>
            <person name="Abzhanov A."/>
            <person name="Burgess S.C."/>
            <person name="Cooksey A.M."/>
            <person name="Castoe T.A."/>
            <person name="Crawford N.G."/>
            <person name="Densmore L.D."/>
            <person name="Drew J.C."/>
            <person name="Edwards S.V."/>
            <person name="Faircloth B.C."/>
            <person name="Fujita M.K."/>
            <person name="Greenwold M.J."/>
            <person name="Hoffmann F.G."/>
            <person name="Howard J.M."/>
            <person name="Iguchi T."/>
            <person name="Janes D.E."/>
            <person name="Khan S.Y."/>
            <person name="Kohno S."/>
            <person name="de Koning A.J."/>
            <person name="Lance S.L."/>
            <person name="McCarthy F.M."/>
            <person name="McCormack J.E."/>
            <person name="Merchant M.E."/>
            <person name="Peterson D.G."/>
            <person name="Pollock D.D."/>
            <person name="Pourmand N."/>
            <person name="Raney B.J."/>
            <person name="Roessler K.A."/>
            <person name="Sanford J.R."/>
            <person name="Sawyer R.H."/>
            <person name="Schmidt C.J."/>
            <person name="Triplett E.W."/>
            <person name="Tuberville T.D."/>
            <person name="Venegas-Anaya M."/>
            <person name="Howard J.T."/>
            <person name="Jarvis E.D."/>
            <person name="Guillette L.J.Jr."/>
            <person name="Glenn T.C."/>
            <person name="Green R.E."/>
            <person name="Ray D.A."/>
        </authorList>
    </citation>
    <scope>NUCLEOTIDE SEQUENCE [LARGE SCALE GENOMIC DNA]</scope>
    <source>
        <strain evidence="2">KSC_2009_1</strain>
    </source>
</reference>
<evidence type="ECO:0000259" key="1">
    <source>
        <dbReference type="Pfam" id="PF14529"/>
    </source>
</evidence>
<keyword evidence="3" id="KW-1185">Reference proteome</keyword>
<dbReference type="InterPro" id="IPR005135">
    <property type="entry name" value="Endo/exonuclease/phosphatase"/>
</dbReference>
<dbReference type="PANTHER" id="PTHR33395">
    <property type="entry name" value="TRANSCRIPTASE, PUTATIVE-RELATED-RELATED"/>
    <property type="match status" value="1"/>
</dbReference>
<name>A0A151P749_ALLMI</name>
<protein>
    <recommendedName>
        <fullName evidence="1">Endonuclease/exonuclease/phosphatase domain-containing protein</fullName>
    </recommendedName>
</protein>
<comment type="caution">
    <text evidence="2">The sequence shown here is derived from an EMBL/GenBank/DDBJ whole genome shotgun (WGS) entry which is preliminary data.</text>
</comment>
<dbReference type="Proteomes" id="UP000050525">
    <property type="component" value="Unassembled WGS sequence"/>
</dbReference>
<dbReference type="GO" id="GO:0003824">
    <property type="term" value="F:catalytic activity"/>
    <property type="evidence" value="ECO:0007669"/>
    <property type="project" value="InterPro"/>
</dbReference>
<dbReference type="STRING" id="8496.A0A151P749"/>
<evidence type="ECO:0000313" key="3">
    <source>
        <dbReference type="Proteomes" id="UP000050525"/>
    </source>
</evidence>
<organism evidence="2 3">
    <name type="scientific">Alligator mississippiensis</name>
    <name type="common">American alligator</name>
    <dbReference type="NCBI Taxonomy" id="8496"/>
    <lineage>
        <taxon>Eukaryota</taxon>
        <taxon>Metazoa</taxon>
        <taxon>Chordata</taxon>
        <taxon>Craniata</taxon>
        <taxon>Vertebrata</taxon>
        <taxon>Euteleostomi</taxon>
        <taxon>Archelosauria</taxon>
        <taxon>Archosauria</taxon>
        <taxon>Crocodylia</taxon>
        <taxon>Alligatoridae</taxon>
        <taxon>Alligatorinae</taxon>
        <taxon>Alligator</taxon>
    </lineage>
</organism>
<dbReference type="InterPro" id="IPR036691">
    <property type="entry name" value="Endo/exonu/phosph_ase_sf"/>
</dbReference>
<dbReference type="AlphaFoldDB" id="A0A151P749"/>
<dbReference type="SUPFAM" id="SSF56219">
    <property type="entry name" value="DNase I-like"/>
    <property type="match status" value="1"/>
</dbReference>
<dbReference type="PANTHER" id="PTHR33395:SF22">
    <property type="entry name" value="REVERSE TRANSCRIPTASE DOMAIN-CONTAINING PROTEIN"/>
    <property type="match status" value="1"/>
</dbReference>